<dbReference type="InParanoid" id="W0RDR5"/>
<dbReference type="HOGENOM" id="CLU_1675391_0_0_0"/>
<evidence type="ECO:0000256" key="1">
    <source>
        <dbReference type="SAM" id="SignalP"/>
    </source>
</evidence>
<feature type="chain" id="PRO_5004793955" evidence="1">
    <location>
        <begin position="25"/>
        <end position="157"/>
    </location>
</feature>
<dbReference type="EMBL" id="CP007128">
    <property type="protein sequence ID" value="AHG88470.1"/>
    <property type="molecule type" value="Genomic_DNA"/>
</dbReference>
<sequence length="157" mass="16132">MLARAVRLALLALPSIGCGLAGRAAPRATGTPALLGAPTCSTVAATADVAASGVRLVLRSLETRGSVWRRVAVAEDSAGHVRSVSVIAAAPATRTRPDSLVGEWVTVRLDRAGRVTGGFHTAFVVGTPPVGPEPPLQPEDSARTLQLAAAVRRACRR</sequence>
<dbReference type="AlphaFoldDB" id="W0RDR5"/>
<dbReference type="RefSeq" id="WP_025410006.1">
    <property type="nucleotide sequence ID" value="NZ_CP007128.1"/>
</dbReference>
<name>W0RDR5_9BACT</name>
<protein>
    <submittedName>
        <fullName evidence="2">Uncharacterized protein</fullName>
    </submittedName>
</protein>
<evidence type="ECO:0000313" key="2">
    <source>
        <dbReference type="EMBL" id="AHG88470.1"/>
    </source>
</evidence>
<reference evidence="2 3" key="1">
    <citation type="journal article" date="2014" name="Genome Announc.">
        <title>Genome Sequence and Methylome of Soil Bacterium Gemmatirosa kalamazoonensis KBS708T, a Member of the Rarely Cultivated Gemmatimonadetes Phylum.</title>
        <authorList>
            <person name="Debruyn J.M."/>
            <person name="Radosevich M."/>
            <person name="Wommack K.E."/>
            <person name="Polson S.W."/>
            <person name="Hauser L.J."/>
            <person name="Fawaz M.N."/>
            <person name="Korlach J."/>
            <person name="Tsai Y.C."/>
        </authorList>
    </citation>
    <scope>NUCLEOTIDE SEQUENCE [LARGE SCALE GENOMIC DNA]</scope>
    <source>
        <strain evidence="2 3">KBS708</strain>
    </source>
</reference>
<evidence type="ECO:0000313" key="3">
    <source>
        <dbReference type="Proteomes" id="UP000019151"/>
    </source>
</evidence>
<organism evidence="2 3">
    <name type="scientific">Gemmatirosa kalamazoonensis</name>
    <dbReference type="NCBI Taxonomy" id="861299"/>
    <lineage>
        <taxon>Bacteria</taxon>
        <taxon>Pseudomonadati</taxon>
        <taxon>Gemmatimonadota</taxon>
        <taxon>Gemmatimonadia</taxon>
        <taxon>Gemmatimonadales</taxon>
        <taxon>Gemmatimonadaceae</taxon>
        <taxon>Gemmatirosa</taxon>
    </lineage>
</organism>
<proteinExistence type="predicted"/>
<dbReference type="KEGG" id="gba:J421_0933"/>
<keyword evidence="1" id="KW-0732">Signal</keyword>
<accession>W0RDR5</accession>
<keyword evidence="3" id="KW-1185">Reference proteome</keyword>
<dbReference type="Proteomes" id="UP000019151">
    <property type="component" value="Chromosome"/>
</dbReference>
<gene>
    <name evidence="2" type="ORF">J421_0933</name>
</gene>
<dbReference type="STRING" id="861299.J421_0933"/>
<feature type="signal peptide" evidence="1">
    <location>
        <begin position="1"/>
        <end position="24"/>
    </location>
</feature>